<evidence type="ECO:0000259" key="1">
    <source>
        <dbReference type="Pfam" id="PF12063"/>
    </source>
</evidence>
<comment type="caution">
    <text evidence="2">The sequence shown here is derived from an EMBL/GenBank/DDBJ whole genome shotgun (WGS) entry which is preliminary data.</text>
</comment>
<gene>
    <name evidence="2" type="primary">ATG1</name>
    <name evidence="2" type="ORF">QCA50_012704</name>
</gene>
<keyword evidence="2" id="KW-0808">Transferase</keyword>
<proteinExistence type="predicted"/>
<accession>A0AAW0FXN7</accession>
<dbReference type="GO" id="GO:0004674">
    <property type="term" value="F:protein serine/threonine kinase activity"/>
    <property type="evidence" value="ECO:0007669"/>
    <property type="project" value="InterPro"/>
</dbReference>
<name>A0AAW0FXN7_9APHY</name>
<dbReference type="EMBL" id="JASBNA010000027">
    <property type="protein sequence ID" value="KAK7684062.1"/>
    <property type="molecule type" value="Genomic_DNA"/>
</dbReference>
<dbReference type="Proteomes" id="UP001385951">
    <property type="component" value="Unassembled WGS sequence"/>
</dbReference>
<feature type="domain" description="Serine/threonine-protein kinase Atg1-like tMIT" evidence="1">
    <location>
        <begin position="2"/>
        <end position="132"/>
    </location>
</feature>
<evidence type="ECO:0000313" key="2">
    <source>
        <dbReference type="EMBL" id="KAK7684062.1"/>
    </source>
</evidence>
<dbReference type="Pfam" id="PF12063">
    <property type="entry name" value="ATG1-like_MIT1"/>
    <property type="match status" value="1"/>
</dbReference>
<keyword evidence="2" id="KW-0418">Kinase</keyword>
<organism evidence="2 3">
    <name type="scientific">Cerrena zonata</name>
    <dbReference type="NCBI Taxonomy" id="2478898"/>
    <lineage>
        <taxon>Eukaryota</taxon>
        <taxon>Fungi</taxon>
        <taxon>Dikarya</taxon>
        <taxon>Basidiomycota</taxon>
        <taxon>Agaricomycotina</taxon>
        <taxon>Agaricomycetes</taxon>
        <taxon>Polyporales</taxon>
        <taxon>Cerrenaceae</taxon>
        <taxon>Cerrena</taxon>
    </lineage>
</organism>
<keyword evidence="3" id="KW-1185">Reference proteome</keyword>
<reference evidence="2 3" key="1">
    <citation type="submission" date="2022-09" db="EMBL/GenBank/DDBJ databases">
        <authorList>
            <person name="Palmer J.M."/>
        </authorList>
    </citation>
    <scope>NUCLEOTIDE SEQUENCE [LARGE SCALE GENOMIC DNA]</scope>
    <source>
        <strain evidence="2 3">DSM 7382</strain>
    </source>
</reference>
<evidence type="ECO:0000313" key="3">
    <source>
        <dbReference type="Proteomes" id="UP001385951"/>
    </source>
</evidence>
<dbReference type="InterPro" id="IPR022708">
    <property type="entry name" value="Atg1-like_tMIT"/>
</dbReference>
<dbReference type="AlphaFoldDB" id="A0AAW0FXN7"/>
<sequence>MQVLNTLESLATKAHAVNLFADVKFSQLIPSPPSSDGVDDDILHQNDILPPKMVKAISEEARGMAVASEWWYDQFDNKAQMETSGENPASQALMKHSNSIPKINELVQWIREKFNECLEKAEFIRLRLQEADHTISQRSEYLGIFAIF</sequence>
<protein>
    <submittedName>
        <fullName evidence="2">Serine/threonine-protein kinase</fullName>
    </submittedName>
</protein>